<feature type="domain" description="GP-PDE" evidence="1">
    <location>
        <begin position="1"/>
        <end position="128"/>
    </location>
</feature>
<evidence type="ECO:0000313" key="2">
    <source>
        <dbReference type="EMBL" id="CKT78057.1"/>
    </source>
</evidence>
<organism evidence="2 5">
    <name type="scientific">Mycobacterium tuberculosis</name>
    <dbReference type="NCBI Taxonomy" id="1773"/>
    <lineage>
        <taxon>Bacteria</taxon>
        <taxon>Bacillati</taxon>
        <taxon>Actinomycetota</taxon>
        <taxon>Actinomycetes</taxon>
        <taxon>Mycobacteriales</taxon>
        <taxon>Mycobacteriaceae</taxon>
        <taxon>Mycobacterium</taxon>
        <taxon>Mycobacterium tuberculosis complex</taxon>
    </lineage>
</organism>
<protein>
    <submittedName>
        <fullName evidence="2">Glycerophosphoryl diester phosphodiesterase</fullName>
    </submittedName>
</protein>
<dbReference type="GO" id="GO:0006629">
    <property type="term" value="P:lipid metabolic process"/>
    <property type="evidence" value="ECO:0007669"/>
    <property type="project" value="InterPro"/>
</dbReference>
<gene>
    <name evidence="3" type="ORF">ERS007741_01819</name>
    <name evidence="2" type="ORF">ERS027646_04129</name>
</gene>
<dbReference type="Proteomes" id="UP000048948">
    <property type="component" value="Unassembled WGS sequence"/>
</dbReference>
<dbReference type="EMBL" id="CHKL01000175">
    <property type="protein sequence ID" value="COW20786.1"/>
    <property type="molecule type" value="Genomic_DNA"/>
</dbReference>
<dbReference type="AlphaFoldDB" id="A0A655AN20"/>
<dbReference type="InterPro" id="IPR017946">
    <property type="entry name" value="PLC-like_Pdiesterase_TIM-brl"/>
</dbReference>
<dbReference type="SUPFAM" id="SSF51695">
    <property type="entry name" value="PLC-like phosphodiesterases"/>
    <property type="match status" value="1"/>
</dbReference>
<dbReference type="InterPro" id="IPR030395">
    <property type="entry name" value="GP_PDE_dom"/>
</dbReference>
<reference evidence="4 5" key="1">
    <citation type="submission" date="2015-03" db="EMBL/GenBank/DDBJ databases">
        <authorList>
            <consortium name="Pathogen Informatics"/>
        </authorList>
    </citation>
    <scope>NUCLEOTIDE SEQUENCE [LARGE SCALE GENOMIC DNA]</scope>
    <source>
        <strain evidence="2 5">Bir 172</strain>
        <strain evidence="3 4">P00601463</strain>
    </source>
</reference>
<proteinExistence type="predicted"/>
<dbReference type="Pfam" id="PF03009">
    <property type="entry name" value="GDPD"/>
    <property type="match status" value="1"/>
</dbReference>
<dbReference type="PANTHER" id="PTHR46211">
    <property type="entry name" value="GLYCEROPHOSPHORYL DIESTER PHOSPHODIESTERASE"/>
    <property type="match status" value="1"/>
</dbReference>
<evidence type="ECO:0000259" key="1">
    <source>
        <dbReference type="PROSITE" id="PS51704"/>
    </source>
</evidence>
<dbReference type="Proteomes" id="UP000048600">
    <property type="component" value="Unassembled WGS sequence"/>
</dbReference>
<dbReference type="EMBL" id="CNGE01001150">
    <property type="protein sequence ID" value="CKT78057.1"/>
    <property type="molecule type" value="Genomic_DNA"/>
</dbReference>
<dbReference type="GO" id="GO:0008081">
    <property type="term" value="F:phosphoric diester hydrolase activity"/>
    <property type="evidence" value="ECO:0007669"/>
    <property type="project" value="InterPro"/>
</dbReference>
<dbReference type="PANTHER" id="PTHR46211:SF13">
    <property type="entry name" value="GLYCEROPHOSPHODIESTER PHOSPHODIESTERASE 1-RELATED"/>
    <property type="match status" value="1"/>
</dbReference>
<evidence type="ECO:0000313" key="4">
    <source>
        <dbReference type="Proteomes" id="UP000048600"/>
    </source>
</evidence>
<dbReference type="PROSITE" id="PS51704">
    <property type="entry name" value="GP_PDE"/>
    <property type="match status" value="1"/>
</dbReference>
<sequence>MENKLLALLHRFGIAAPASADRSRAVVMSFSAAAVWRIRRAAPLLPTVLLGKTPRYLTSSAATAVGATAVGPSLPALKEYPQLVDRSAAQGRAVYCWNVDEYEDIDFCREVGVAWIGTYHPGRTKAWLEDGRANGTTR</sequence>
<evidence type="ECO:0000313" key="5">
    <source>
        <dbReference type="Proteomes" id="UP000048948"/>
    </source>
</evidence>
<dbReference type="Gene3D" id="3.20.20.190">
    <property type="entry name" value="Phosphatidylinositol (PI) phosphodiesterase"/>
    <property type="match status" value="1"/>
</dbReference>
<evidence type="ECO:0000313" key="3">
    <source>
        <dbReference type="EMBL" id="COW20786.1"/>
    </source>
</evidence>
<accession>A0A655AN20</accession>
<name>A0A655AN20_MYCTX</name>